<comment type="caution">
    <text evidence="1">The sequence shown here is derived from an EMBL/GenBank/DDBJ whole genome shotgun (WGS) entry which is preliminary data.</text>
</comment>
<proteinExistence type="predicted"/>
<gene>
    <name evidence="1" type="ORF">TQ35_0003005</name>
</gene>
<dbReference type="EMBL" id="JZWS03000002">
    <property type="protein sequence ID" value="MEW9491158.1"/>
    <property type="molecule type" value="Genomic_DNA"/>
</dbReference>
<name>A0ACC6TMX5_9CREN</name>
<sequence>MKVIVLKSELGKITSERSVEGNIGEVVKQVAAEALKEWNEIASDFTIMKDVQEVRIPLPLKPDVYESLKSFLSGKDKTAAIARIPVYIISYDNAWKEDNYQDNRVYVVSYYIDENLKNELVEYAKQATSEIKEDSGEGEAEEEEGE</sequence>
<evidence type="ECO:0000313" key="1">
    <source>
        <dbReference type="EMBL" id="MEW9491158.1"/>
    </source>
</evidence>
<dbReference type="Proteomes" id="UP000053480">
    <property type="component" value="Unassembled WGS sequence"/>
</dbReference>
<evidence type="ECO:0000313" key="2">
    <source>
        <dbReference type="Proteomes" id="UP000053480"/>
    </source>
</evidence>
<accession>A0ACC6TMX5</accession>
<protein>
    <submittedName>
        <fullName evidence="1">DUF2286 domain-containing protein</fullName>
    </submittedName>
</protein>
<organism evidence="1 2">
    <name type="scientific">Candidatus Aramenus sulfurataquae</name>
    <dbReference type="NCBI Taxonomy" id="1326980"/>
    <lineage>
        <taxon>Archaea</taxon>
        <taxon>Thermoproteota</taxon>
        <taxon>Thermoprotei</taxon>
        <taxon>Sulfolobales</taxon>
        <taxon>Sulfolobaceae</taxon>
        <taxon>Candidatus Aramenus</taxon>
    </lineage>
</organism>
<reference evidence="1" key="1">
    <citation type="submission" date="2024-07" db="EMBL/GenBank/DDBJ databases">
        <title>Metagenome and Metagenome-Assembled Genomes of Archaea from a hot spring from the geothermal field of Los Azufres, Mexico.</title>
        <authorList>
            <person name="Marin-Paredes R."/>
            <person name="Martinez-Romero E."/>
            <person name="Servin-Garciduenas L.E."/>
        </authorList>
    </citation>
    <scope>NUCLEOTIDE SEQUENCE</scope>
    <source>
        <strain evidence="1">AZ1-454</strain>
    </source>
</reference>